<evidence type="ECO:0000313" key="3">
    <source>
        <dbReference type="Proteomes" id="UP000235023"/>
    </source>
</evidence>
<sequence>MSSRGRAECKIVYLLVVWLEASVISCLILGQGLCFEFSITESMSRVRIVRQLK</sequence>
<keyword evidence="3" id="KW-1185">Reference proteome</keyword>
<dbReference type="AlphaFoldDB" id="A0A2J5HWY2"/>
<accession>A0A2J5HWY2</accession>
<keyword evidence="1" id="KW-0472">Membrane</keyword>
<reference evidence="3" key="1">
    <citation type="submission" date="2017-12" db="EMBL/GenBank/DDBJ databases">
        <authorList>
            <consortium name="DOE Joint Genome Institute"/>
            <person name="Mondo S.J."/>
            <person name="Kjaerbolling I."/>
            <person name="Vesth T.C."/>
            <person name="Frisvad J.C."/>
            <person name="Nybo J.L."/>
            <person name="Theobald S."/>
            <person name="Kuo A."/>
            <person name="Bowyer P."/>
            <person name="Matsuda Y."/>
            <person name="Lyhne E.K."/>
            <person name="Kogle M.E."/>
            <person name="Clum A."/>
            <person name="Lipzen A."/>
            <person name="Salamov A."/>
            <person name="Ngan C.Y."/>
            <person name="Daum C."/>
            <person name="Chiniquy J."/>
            <person name="Barry K."/>
            <person name="LaButti K."/>
            <person name="Haridas S."/>
            <person name="Simmons B.A."/>
            <person name="Magnuson J.K."/>
            <person name="Mortensen U.H."/>
            <person name="Larsen T.O."/>
            <person name="Grigoriev I.V."/>
            <person name="Baker S.E."/>
            <person name="Andersen M.R."/>
            <person name="Nordberg H.P."/>
            <person name="Cantor M.N."/>
            <person name="Hua S.X."/>
        </authorList>
    </citation>
    <scope>NUCLEOTIDE SEQUENCE [LARGE SCALE GENOMIC DNA]</scope>
    <source>
        <strain evidence="3">IBT 19404</strain>
    </source>
</reference>
<keyword evidence="1" id="KW-1133">Transmembrane helix</keyword>
<evidence type="ECO:0000313" key="2">
    <source>
        <dbReference type="EMBL" id="PLN81939.1"/>
    </source>
</evidence>
<keyword evidence="1" id="KW-0812">Transmembrane</keyword>
<dbReference type="Proteomes" id="UP000235023">
    <property type="component" value="Unassembled WGS sequence"/>
</dbReference>
<protein>
    <submittedName>
        <fullName evidence="2">Uncharacterized protein</fullName>
    </submittedName>
</protein>
<name>A0A2J5HWY2_9EURO</name>
<gene>
    <name evidence="2" type="ORF">BDW42DRAFT_167688</name>
</gene>
<proteinExistence type="predicted"/>
<feature type="transmembrane region" description="Helical" evidence="1">
    <location>
        <begin position="12"/>
        <end position="33"/>
    </location>
</feature>
<evidence type="ECO:0000256" key="1">
    <source>
        <dbReference type="SAM" id="Phobius"/>
    </source>
</evidence>
<dbReference type="EMBL" id="KZ559531">
    <property type="protein sequence ID" value="PLN81939.1"/>
    <property type="molecule type" value="Genomic_DNA"/>
</dbReference>
<organism evidence="2 3">
    <name type="scientific">Aspergillus taichungensis</name>
    <dbReference type="NCBI Taxonomy" id="482145"/>
    <lineage>
        <taxon>Eukaryota</taxon>
        <taxon>Fungi</taxon>
        <taxon>Dikarya</taxon>
        <taxon>Ascomycota</taxon>
        <taxon>Pezizomycotina</taxon>
        <taxon>Eurotiomycetes</taxon>
        <taxon>Eurotiomycetidae</taxon>
        <taxon>Eurotiales</taxon>
        <taxon>Aspergillaceae</taxon>
        <taxon>Aspergillus</taxon>
        <taxon>Aspergillus subgen. Circumdati</taxon>
    </lineage>
</organism>